<dbReference type="RefSeq" id="WP_155952689.1">
    <property type="nucleotide sequence ID" value="NZ_BQIL01000003.1"/>
</dbReference>
<name>A0ABX9AX32_9PSED</name>
<reference evidence="2 3" key="1">
    <citation type="submission" date="2021-08" db="EMBL/GenBank/DDBJ databases">
        <title>Bactericidal Effect of Pseudomonas oryziphila sp. nov., a novel Pseudomonas Species Against Xanthomonas oryzae Reduces Disease Severity of Bacterial Leaf Streak of Rice.</title>
        <authorList>
            <person name="Yang R."/>
            <person name="Li S."/>
            <person name="Li Y."/>
            <person name="Yan Y."/>
            <person name="Fang Y."/>
            <person name="Zou L."/>
            <person name="Chen G."/>
        </authorList>
    </citation>
    <scope>NUCLEOTIDE SEQUENCE [LARGE SCALE GENOMIC DNA]</scope>
    <source>
        <strain evidence="2 3">DSM 17497</strain>
    </source>
</reference>
<evidence type="ECO:0000313" key="2">
    <source>
        <dbReference type="EMBL" id="QZP25210.1"/>
    </source>
</evidence>
<protein>
    <submittedName>
        <fullName evidence="2">Uncharacterized protein</fullName>
    </submittedName>
</protein>
<proteinExistence type="predicted"/>
<evidence type="ECO:0000313" key="3">
    <source>
        <dbReference type="Proteomes" id="UP000825591"/>
    </source>
</evidence>
<feature type="region of interest" description="Disordered" evidence="1">
    <location>
        <begin position="25"/>
        <end position="48"/>
    </location>
</feature>
<sequence length="48" mass="4994">MALPEKRQGASALRASSGNCQAAKAAKQKIDVKGYPPPTGNLKLKTTP</sequence>
<organism evidence="2 3">
    <name type="scientific">Pseudomonas mosselii</name>
    <dbReference type="NCBI Taxonomy" id="78327"/>
    <lineage>
        <taxon>Bacteria</taxon>
        <taxon>Pseudomonadati</taxon>
        <taxon>Pseudomonadota</taxon>
        <taxon>Gammaproteobacteria</taxon>
        <taxon>Pseudomonadales</taxon>
        <taxon>Pseudomonadaceae</taxon>
        <taxon>Pseudomonas</taxon>
    </lineage>
</organism>
<gene>
    <name evidence="2" type="ORF">K5H97_20605</name>
</gene>
<dbReference type="EMBL" id="CP081966">
    <property type="protein sequence ID" value="QZP25210.1"/>
    <property type="molecule type" value="Genomic_DNA"/>
</dbReference>
<evidence type="ECO:0000256" key="1">
    <source>
        <dbReference type="SAM" id="MobiDB-lite"/>
    </source>
</evidence>
<dbReference type="Proteomes" id="UP000825591">
    <property type="component" value="Chromosome"/>
</dbReference>
<accession>A0ABX9AX32</accession>
<keyword evidence="3" id="KW-1185">Reference proteome</keyword>